<keyword evidence="2" id="KW-1185">Reference proteome</keyword>
<dbReference type="EMBL" id="JYDT01001262">
    <property type="protein sequence ID" value="KRY66452.1"/>
    <property type="molecule type" value="Genomic_DNA"/>
</dbReference>
<sequence length="31" mass="3549">MAGEAVGRDSSKQGFKTYKFHNLLKQHHLGY</sequence>
<accession>A0A0V1DYD1</accession>
<evidence type="ECO:0000313" key="1">
    <source>
        <dbReference type="EMBL" id="KRY66452.1"/>
    </source>
</evidence>
<name>A0A0V1DYD1_TRIPS</name>
<dbReference type="Proteomes" id="UP000054995">
    <property type="component" value="Unassembled WGS sequence"/>
</dbReference>
<proteinExistence type="predicted"/>
<comment type="caution">
    <text evidence="1">The sequence shown here is derived from an EMBL/GenBank/DDBJ whole genome shotgun (WGS) entry which is preliminary data.</text>
</comment>
<reference evidence="1 2" key="1">
    <citation type="submission" date="2015-01" db="EMBL/GenBank/DDBJ databases">
        <title>Evolution of Trichinella species and genotypes.</title>
        <authorList>
            <person name="Korhonen P.K."/>
            <person name="Edoardo P."/>
            <person name="Giuseppe L.R."/>
            <person name="Gasser R.B."/>
        </authorList>
    </citation>
    <scope>NUCLEOTIDE SEQUENCE [LARGE SCALE GENOMIC DNA]</scope>
    <source>
        <strain evidence="1">ISS470</strain>
    </source>
</reference>
<gene>
    <name evidence="1" type="ORF">T4D_11280</name>
</gene>
<protein>
    <submittedName>
        <fullName evidence="1">Uncharacterized protein</fullName>
    </submittedName>
</protein>
<organism evidence="1 2">
    <name type="scientific">Trichinella pseudospiralis</name>
    <name type="common">Parasitic roundworm</name>
    <dbReference type="NCBI Taxonomy" id="6337"/>
    <lineage>
        <taxon>Eukaryota</taxon>
        <taxon>Metazoa</taxon>
        <taxon>Ecdysozoa</taxon>
        <taxon>Nematoda</taxon>
        <taxon>Enoplea</taxon>
        <taxon>Dorylaimia</taxon>
        <taxon>Trichinellida</taxon>
        <taxon>Trichinellidae</taxon>
        <taxon>Trichinella</taxon>
    </lineage>
</organism>
<evidence type="ECO:0000313" key="2">
    <source>
        <dbReference type="Proteomes" id="UP000054995"/>
    </source>
</evidence>
<dbReference type="AlphaFoldDB" id="A0A0V1DYD1"/>